<dbReference type="Proteomes" id="UP000190135">
    <property type="component" value="Unassembled WGS sequence"/>
</dbReference>
<name>A0A1T4RC14_9HYPH</name>
<keyword evidence="4" id="KW-0808">Transferase</keyword>
<dbReference type="InterPro" id="IPR029063">
    <property type="entry name" value="SAM-dependent_MTases_sf"/>
</dbReference>
<dbReference type="EMBL" id="FUXL01000006">
    <property type="protein sequence ID" value="SKA13131.1"/>
    <property type="molecule type" value="Genomic_DNA"/>
</dbReference>
<accession>A0A1T4RC14</accession>
<dbReference type="PANTHER" id="PTHR11579:SF18">
    <property type="entry name" value="PROTEIN-L-ISOASPARTATE O-METHYLTRANSFERASE"/>
    <property type="match status" value="1"/>
</dbReference>
<keyword evidence="5" id="KW-1185">Reference proteome</keyword>
<organism evidence="4 5">
    <name type="scientific">Consotaella salsifontis</name>
    <dbReference type="NCBI Taxonomy" id="1365950"/>
    <lineage>
        <taxon>Bacteria</taxon>
        <taxon>Pseudomonadati</taxon>
        <taxon>Pseudomonadota</taxon>
        <taxon>Alphaproteobacteria</taxon>
        <taxon>Hyphomicrobiales</taxon>
        <taxon>Aurantimonadaceae</taxon>
        <taxon>Consotaella</taxon>
    </lineage>
</organism>
<evidence type="ECO:0000256" key="3">
    <source>
        <dbReference type="ARBA" id="ARBA00030757"/>
    </source>
</evidence>
<dbReference type="InterPro" id="IPR000682">
    <property type="entry name" value="PCMT"/>
</dbReference>
<protein>
    <recommendedName>
        <fullName evidence="2">Protein-L-isoaspartate O-methyltransferase</fullName>
    </recommendedName>
    <alternativeName>
        <fullName evidence="3">Protein L-isoaspartyl methyltransferase</fullName>
    </alternativeName>
</protein>
<dbReference type="Pfam" id="PF01135">
    <property type="entry name" value="PCMT"/>
    <property type="match status" value="1"/>
</dbReference>
<evidence type="ECO:0000313" key="4">
    <source>
        <dbReference type="EMBL" id="SKA13131.1"/>
    </source>
</evidence>
<dbReference type="PANTHER" id="PTHR11579">
    <property type="entry name" value="PROTEIN-L-ISOASPARTATE O-METHYLTRANSFERASE"/>
    <property type="match status" value="1"/>
</dbReference>
<dbReference type="AlphaFoldDB" id="A0A1T4RC14"/>
<dbReference type="CDD" id="cd02440">
    <property type="entry name" value="AdoMet_MTases"/>
    <property type="match status" value="1"/>
</dbReference>
<reference evidence="4 5" key="1">
    <citation type="submission" date="2017-02" db="EMBL/GenBank/DDBJ databases">
        <authorList>
            <person name="Peterson S.W."/>
        </authorList>
    </citation>
    <scope>NUCLEOTIDE SEQUENCE [LARGE SCALE GENOMIC DNA]</scope>
    <source>
        <strain evidence="4 5">USBA 369</strain>
    </source>
</reference>
<dbReference type="GO" id="GO:0032259">
    <property type="term" value="P:methylation"/>
    <property type="evidence" value="ECO:0007669"/>
    <property type="project" value="UniProtKB-KW"/>
</dbReference>
<dbReference type="Gene3D" id="3.40.50.150">
    <property type="entry name" value="Vaccinia Virus protein VP39"/>
    <property type="match status" value="1"/>
</dbReference>
<evidence type="ECO:0000256" key="2">
    <source>
        <dbReference type="ARBA" id="ARBA00013346"/>
    </source>
</evidence>
<keyword evidence="4" id="KW-0489">Methyltransferase</keyword>
<gene>
    <name evidence="4" type="ORF">SAMN05428963_106173</name>
</gene>
<dbReference type="GO" id="GO:0004719">
    <property type="term" value="F:protein-L-isoaspartate (D-aspartate) O-methyltransferase activity"/>
    <property type="evidence" value="ECO:0007669"/>
    <property type="project" value="InterPro"/>
</dbReference>
<proteinExistence type="inferred from homology"/>
<sequence>MFIAKIGCVMDFATQRTAMVDNQIRTTDVTDYKVLEALLTVPREEFVPTAQRPLAYIDEDVSIGRGRYLMEPSPFAKLIQLAAIGPRDVVLDVGCGTGYSSGIISHLAGSVVALESDPELAAAAMETLTRLELVNVVVVEGPLNEGYPSEAPYDVIVIEGAVMELPDAFFDQLRDGGRLVVVEGVGNSAMARLYMKDEGIVSGRFAFNCAVKPLPGFEKKATFVF</sequence>
<dbReference type="STRING" id="1365950.SAMN05428963_106173"/>
<dbReference type="GO" id="GO:0005737">
    <property type="term" value="C:cytoplasm"/>
    <property type="evidence" value="ECO:0007669"/>
    <property type="project" value="TreeGrafter"/>
</dbReference>
<comment type="similarity">
    <text evidence="1">Belongs to the methyltransferase superfamily. L-isoaspartyl/D-aspartyl protein methyltransferase family.</text>
</comment>
<evidence type="ECO:0000313" key="5">
    <source>
        <dbReference type="Proteomes" id="UP000190135"/>
    </source>
</evidence>
<evidence type="ECO:0000256" key="1">
    <source>
        <dbReference type="ARBA" id="ARBA00005369"/>
    </source>
</evidence>
<dbReference type="SUPFAM" id="SSF53335">
    <property type="entry name" value="S-adenosyl-L-methionine-dependent methyltransferases"/>
    <property type="match status" value="1"/>
</dbReference>